<accession>A0AAD1T4D8</accession>
<dbReference type="Proteomes" id="UP001295444">
    <property type="component" value="Chromosome 10"/>
</dbReference>
<organism evidence="1 2">
    <name type="scientific">Pelobates cultripes</name>
    <name type="common">Western spadefoot toad</name>
    <dbReference type="NCBI Taxonomy" id="61616"/>
    <lineage>
        <taxon>Eukaryota</taxon>
        <taxon>Metazoa</taxon>
        <taxon>Chordata</taxon>
        <taxon>Craniata</taxon>
        <taxon>Vertebrata</taxon>
        <taxon>Euteleostomi</taxon>
        <taxon>Amphibia</taxon>
        <taxon>Batrachia</taxon>
        <taxon>Anura</taxon>
        <taxon>Pelobatoidea</taxon>
        <taxon>Pelobatidae</taxon>
        <taxon>Pelobates</taxon>
    </lineage>
</organism>
<proteinExistence type="predicted"/>
<dbReference type="AlphaFoldDB" id="A0AAD1T4D8"/>
<gene>
    <name evidence="1" type="ORF">PECUL_23A030779</name>
</gene>
<name>A0AAD1T4D8_PELCU</name>
<keyword evidence="2" id="KW-1185">Reference proteome</keyword>
<sequence length="186" mass="21462">MANMNLVIVCRIKDGQQKSTWIQWRYPPMDAEEVQSEREMQGDERECTSWQRSRVEKLQQERQFVRGNKPTVTAKRVKDLTQRQISLIKTTLQQSKPKCLIQLLFSPRCSKHLSPPAANGILATVTAVQTQAPVFVEHFFPVSWLVKWPQHLTSAAVYRYYVEQPLHCAQESGRDTTSRAVFAMTV</sequence>
<reference evidence="1" key="1">
    <citation type="submission" date="2022-03" db="EMBL/GenBank/DDBJ databases">
        <authorList>
            <person name="Alioto T."/>
            <person name="Alioto T."/>
            <person name="Gomez Garrido J."/>
        </authorList>
    </citation>
    <scope>NUCLEOTIDE SEQUENCE</scope>
</reference>
<protein>
    <submittedName>
        <fullName evidence="1">Uncharacterized protein</fullName>
    </submittedName>
</protein>
<evidence type="ECO:0000313" key="2">
    <source>
        <dbReference type="Proteomes" id="UP001295444"/>
    </source>
</evidence>
<dbReference type="EMBL" id="OW240921">
    <property type="protein sequence ID" value="CAH2319062.1"/>
    <property type="molecule type" value="Genomic_DNA"/>
</dbReference>
<evidence type="ECO:0000313" key="1">
    <source>
        <dbReference type="EMBL" id="CAH2319062.1"/>
    </source>
</evidence>